<evidence type="ECO:0000313" key="6">
    <source>
        <dbReference type="EMBL" id="SAM08449.1"/>
    </source>
</evidence>
<dbReference type="SUPFAM" id="SSF48208">
    <property type="entry name" value="Six-hairpin glycosidases"/>
    <property type="match status" value="1"/>
</dbReference>
<comment type="catalytic activity">
    <reaction evidence="4">
        <text>alpha,alpha-trehalose + H2O = alpha-D-glucose + beta-D-glucose</text>
        <dbReference type="Rhea" id="RHEA:32675"/>
        <dbReference type="ChEBI" id="CHEBI:15377"/>
        <dbReference type="ChEBI" id="CHEBI:15903"/>
        <dbReference type="ChEBI" id="CHEBI:16551"/>
        <dbReference type="ChEBI" id="CHEBI:17925"/>
        <dbReference type="EC" id="3.2.1.28"/>
    </reaction>
</comment>
<comment type="similarity">
    <text evidence="1 4">Belongs to the glycosyl hydrolase 37 family.</text>
</comment>
<dbReference type="PRINTS" id="PR00744">
    <property type="entry name" value="GLHYDRLASE37"/>
</dbReference>
<sequence>MKNFVLFASLGTFFLGQACAESLYCDSPIYCEGPLLKTVQLAQLFPDSKTFVDMPTTQPVDQVLEAFHALGDQPNKTSLQEFVKGHFGEAGSEMEPYDVTIGSLNWLDTIKDTTYRGWVDILHHAWTNLAFKFNTDTLCKGCVSSTLPVERPFVVPGGRFREFYYWDSYFVIEGLLQSGLNDLALDMIENFFDLVERYGFMPNGARIYYLNRSQPPFLAEMVHLYYQKTKDNQFLKKALPVLDKEYQFWRKNTTVTIRQGGKKYKLNRYIVNNHSPRPESYVEDYKTVYNNTQITTQQQQDDLFSDLAAGAESGWDYTSRWTKIKETDGNITSTDILRSLDTHNVIPIDLNALLWSMETHLADWHAHTTTKNNKDASYYRSQAKHRLDALDALLWNETQASFFDYNLTSHAQTSDEYTSASLFPFWLGAVPARVHRSLDRVFDLTRRSLAKYPGILTSTDRNTTMQWDLPNGWPPLQYVAIQAMHNVDAWLKEAKYKDLAKVLAKRMSASAFCSWYLTGGSIPGELNKLDNTTDQGHMFEKFDVRSLTASGFGGEYTVQVGFGWTNGVVLWIMNNYNDLVAPDCTSSSIYPLP</sequence>
<protein>
    <recommendedName>
        <fullName evidence="4">Trehalase</fullName>
        <ecNumber evidence="4">3.2.1.28</ecNumber>
    </recommendedName>
    <alternativeName>
        <fullName evidence="4">Alpha-trehalose glucohydrolase</fullName>
    </alternativeName>
</protein>
<keyword evidence="5" id="KW-0732">Signal</keyword>
<dbReference type="OMA" id="RYWDASD"/>
<dbReference type="GO" id="GO:0005993">
    <property type="term" value="P:trehalose catabolic process"/>
    <property type="evidence" value="ECO:0007669"/>
    <property type="project" value="TreeGrafter"/>
</dbReference>
<dbReference type="STRING" id="4829.A0A168SHM2"/>
<dbReference type="EMBL" id="LT554895">
    <property type="protein sequence ID" value="SAM08449.1"/>
    <property type="molecule type" value="Genomic_DNA"/>
</dbReference>
<dbReference type="PROSITE" id="PS00927">
    <property type="entry name" value="TREHALASE_1"/>
    <property type="match status" value="1"/>
</dbReference>
<dbReference type="InterPro" id="IPR001661">
    <property type="entry name" value="Glyco_hydro_37"/>
</dbReference>
<feature type="chain" id="PRO_5007900262" description="Trehalase" evidence="5">
    <location>
        <begin position="21"/>
        <end position="593"/>
    </location>
</feature>
<evidence type="ECO:0000256" key="4">
    <source>
        <dbReference type="RuleBase" id="RU361180"/>
    </source>
</evidence>
<keyword evidence="2 4" id="KW-0378">Hydrolase</keyword>
<dbReference type="PROSITE" id="PS51257">
    <property type="entry name" value="PROKAR_LIPOPROTEIN"/>
    <property type="match status" value="1"/>
</dbReference>
<evidence type="ECO:0000313" key="7">
    <source>
        <dbReference type="Proteomes" id="UP000078561"/>
    </source>
</evidence>
<evidence type="ECO:0000256" key="3">
    <source>
        <dbReference type="ARBA" id="ARBA00023295"/>
    </source>
</evidence>
<evidence type="ECO:0000256" key="5">
    <source>
        <dbReference type="SAM" id="SignalP"/>
    </source>
</evidence>
<dbReference type="PROSITE" id="PS00928">
    <property type="entry name" value="TREHALASE_2"/>
    <property type="match status" value="1"/>
</dbReference>
<dbReference type="Gene3D" id="1.50.10.10">
    <property type="match status" value="1"/>
</dbReference>
<dbReference type="AlphaFoldDB" id="A0A168SHM2"/>
<name>A0A168SHM2_ABSGL</name>
<dbReference type="PANTHER" id="PTHR23403:SF1">
    <property type="entry name" value="TREHALASE"/>
    <property type="match status" value="1"/>
</dbReference>
<gene>
    <name evidence="6" type="primary">ABSGL_14112.1 scaffold 14385</name>
</gene>
<dbReference type="PANTHER" id="PTHR23403">
    <property type="entry name" value="TREHALASE"/>
    <property type="match status" value="1"/>
</dbReference>
<dbReference type="GO" id="GO:0004555">
    <property type="term" value="F:alpha,alpha-trehalase activity"/>
    <property type="evidence" value="ECO:0007669"/>
    <property type="project" value="UniProtKB-EC"/>
</dbReference>
<evidence type="ECO:0000256" key="1">
    <source>
        <dbReference type="ARBA" id="ARBA00005615"/>
    </source>
</evidence>
<dbReference type="OrthoDB" id="3542292at2759"/>
<dbReference type="EC" id="3.2.1.28" evidence="4"/>
<dbReference type="InterPro" id="IPR012341">
    <property type="entry name" value="6hp_glycosidase-like_sf"/>
</dbReference>
<keyword evidence="3 4" id="KW-0326">Glycosidase</keyword>
<feature type="signal peptide" evidence="5">
    <location>
        <begin position="1"/>
        <end position="20"/>
    </location>
</feature>
<dbReference type="InterPro" id="IPR018232">
    <property type="entry name" value="Glyco_hydro_37_CS"/>
</dbReference>
<dbReference type="Pfam" id="PF01204">
    <property type="entry name" value="Trehalase"/>
    <property type="match status" value="1"/>
</dbReference>
<dbReference type="Proteomes" id="UP000078561">
    <property type="component" value="Unassembled WGS sequence"/>
</dbReference>
<accession>A0A168SHM2</accession>
<evidence type="ECO:0000256" key="2">
    <source>
        <dbReference type="ARBA" id="ARBA00022801"/>
    </source>
</evidence>
<reference evidence="6" key="1">
    <citation type="submission" date="2016-04" db="EMBL/GenBank/DDBJ databases">
        <authorList>
            <person name="Evans L.H."/>
            <person name="Alamgir A."/>
            <person name="Owens N."/>
            <person name="Weber N.D."/>
            <person name="Virtaneva K."/>
            <person name="Barbian K."/>
            <person name="Babar A."/>
            <person name="Rosenke K."/>
        </authorList>
    </citation>
    <scope>NUCLEOTIDE SEQUENCE [LARGE SCALE GENOMIC DNA]</scope>
    <source>
        <strain evidence="6">CBS 101.48</strain>
    </source>
</reference>
<dbReference type="InterPro" id="IPR008928">
    <property type="entry name" value="6-hairpin_glycosidase_sf"/>
</dbReference>
<organism evidence="6">
    <name type="scientific">Absidia glauca</name>
    <name type="common">Pin mould</name>
    <dbReference type="NCBI Taxonomy" id="4829"/>
    <lineage>
        <taxon>Eukaryota</taxon>
        <taxon>Fungi</taxon>
        <taxon>Fungi incertae sedis</taxon>
        <taxon>Mucoromycota</taxon>
        <taxon>Mucoromycotina</taxon>
        <taxon>Mucoromycetes</taxon>
        <taxon>Mucorales</taxon>
        <taxon>Cunninghamellaceae</taxon>
        <taxon>Absidia</taxon>
    </lineage>
</organism>
<keyword evidence="7" id="KW-1185">Reference proteome</keyword>
<dbReference type="InParanoid" id="A0A168SHM2"/>
<proteinExistence type="inferred from homology"/>